<dbReference type="PANTHER" id="PTHR37089:SF4">
    <property type="entry name" value="EXPORTED PROTEIN"/>
    <property type="match status" value="1"/>
</dbReference>
<dbReference type="InterPro" id="IPR007893">
    <property type="entry name" value="Spore_coat_U/FanG"/>
</dbReference>
<feature type="domain" description="Spore coat protein U/FanG" evidence="2">
    <location>
        <begin position="29"/>
        <end position="167"/>
    </location>
</feature>
<accession>A0A2T5MJ44</accession>
<name>A0A2T5MJ44_9GAMM</name>
<dbReference type="EMBL" id="QANS01000001">
    <property type="protein sequence ID" value="PTU32606.1"/>
    <property type="molecule type" value="Genomic_DNA"/>
</dbReference>
<evidence type="ECO:0000259" key="2">
    <source>
        <dbReference type="Pfam" id="PF05229"/>
    </source>
</evidence>
<comment type="caution">
    <text evidence="3">The sequence shown here is derived from an EMBL/GenBank/DDBJ whole genome shotgun (WGS) entry which is preliminary data.</text>
</comment>
<dbReference type="Pfam" id="PF05229">
    <property type="entry name" value="SCPU"/>
    <property type="match status" value="2"/>
</dbReference>
<feature type="chain" id="PRO_5015711247" evidence="1">
    <location>
        <begin position="32"/>
        <end position="345"/>
    </location>
</feature>
<evidence type="ECO:0000313" key="3">
    <source>
        <dbReference type="EMBL" id="PTU32606.1"/>
    </source>
</evidence>
<dbReference type="SMART" id="SM00972">
    <property type="entry name" value="SCPU"/>
    <property type="match status" value="2"/>
</dbReference>
<sequence>MSLGAHMTRKTLLMILALLPLLLFVPQRAHAATTCSATMTNMSFGDVVPSGAAVNVTATITWTCTYTGLLSSLYGDYIQMCFSAGSGSASASLNPRKMIEAGSSELMSYEMYRDAGRTSIWGTASAAQISGTSNFTILGSGTAKIGTTTVYGRVPTGQTSLGVGSYASGFGGTYNYAYNEALLGLGTFPNSTCGSSGGATTGSGTGSLSFSVLANVASSCTAVSGTALDFGTKGLITSNADQTSTLSLTCTKRSPYNVGLNAGSNPSTAGDVNTRRMTDGSANYIGYQMYSDTGRSVVWGNTVSSSTVNGTAVGGTQTFTVYGRVPPQSPRAGTYNDTVTVTVTY</sequence>
<feature type="signal peptide" evidence="1">
    <location>
        <begin position="1"/>
        <end position="31"/>
    </location>
</feature>
<keyword evidence="3" id="KW-0167">Capsid protein</keyword>
<dbReference type="InterPro" id="IPR053167">
    <property type="entry name" value="Spore_coat_component"/>
</dbReference>
<organism evidence="3 4">
    <name type="scientific">Stenotrophobium rhamnosiphilum</name>
    <dbReference type="NCBI Taxonomy" id="2029166"/>
    <lineage>
        <taxon>Bacteria</taxon>
        <taxon>Pseudomonadati</taxon>
        <taxon>Pseudomonadota</taxon>
        <taxon>Gammaproteobacteria</taxon>
        <taxon>Nevskiales</taxon>
        <taxon>Nevskiaceae</taxon>
        <taxon>Stenotrophobium</taxon>
    </lineage>
</organism>
<keyword evidence="4" id="KW-1185">Reference proteome</keyword>
<reference evidence="3 4" key="1">
    <citation type="submission" date="2018-04" db="EMBL/GenBank/DDBJ databases">
        <title>Novel species isolated from glacier.</title>
        <authorList>
            <person name="Liu Q."/>
            <person name="Xin Y.-H."/>
        </authorList>
    </citation>
    <scope>NUCLEOTIDE SEQUENCE [LARGE SCALE GENOMIC DNA]</scope>
    <source>
        <strain evidence="3 4">GT1R17</strain>
    </source>
</reference>
<evidence type="ECO:0000313" key="4">
    <source>
        <dbReference type="Proteomes" id="UP000244248"/>
    </source>
</evidence>
<proteinExistence type="predicted"/>
<dbReference type="AlphaFoldDB" id="A0A2T5MJ44"/>
<dbReference type="SUPFAM" id="SSF49401">
    <property type="entry name" value="Bacterial adhesins"/>
    <property type="match status" value="1"/>
</dbReference>
<keyword evidence="1" id="KW-0732">Signal</keyword>
<evidence type="ECO:0000256" key="1">
    <source>
        <dbReference type="SAM" id="SignalP"/>
    </source>
</evidence>
<keyword evidence="3" id="KW-0946">Virion</keyword>
<dbReference type="PANTHER" id="PTHR37089">
    <property type="entry name" value="PROTEIN U-RELATED"/>
    <property type="match status" value="1"/>
</dbReference>
<gene>
    <name evidence="3" type="ORF">CJD38_00310</name>
</gene>
<feature type="domain" description="Spore coat protein U/FanG" evidence="2">
    <location>
        <begin position="209"/>
        <end position="342"/>
    </location>
</feature>
<dbReference type="InterPro" id="IPR008966">
    <property type="entry name" value="Adhesion_dom_sf"/>
</dbReference>
<dbReference type="Proteomes" id="UP000244248">
    <property type="component" value="Unassembled WGS sequence"/>
</dbReference>
<protein>
    <submittedName>
        <fullName evidence="3">Spore coat protein U</fullName>
    </submittedName>
</protein>